<dbReference type="InterPro" id="IPR006558">
    <property type="entry name" value="LamG-like"/>
</dbReference>
<proteinExistence type="predicted"/>
<evidence type="ECO:0000256" key="3">
    <source>
        <dbReference type="SAM" id="MobiDB-lite"/>
    </source>
</evidence>
<sequence>MTRRWSLLSLIAVLTIALGFAVFGIVTWESSDEQASDSGKPGSSEGGGDTAKSLAGDGWWPLHGSGTARAGERDAVPNDLVEWAEDGPNGGALSLNGDGGGANVGIPVLDTAKKDYSVAARVRLHTDQGFRTAVSQDGPRLSTFFLQYSGSDQRFAFSFPGTRTLAESTGKPEIGRWYHLVGTYSQSEKTMRIYVDGAPAGERKTSVRPQEPGSLVIGRGKSSGRPADFWNGDIADVHAYERELSADEVSSLAAEEPK</sequence>
<evidence type="ECO:0000313" key="6">
    <source>
        <dbReference type="Proteomes" id="UP000598297"/>
    </source>
</evidence>
<dbReference type="SMART" id="SM00560">
    <property type="entry name" value="LamGL"/>
    <property type="match status" value="1"/>
</dbReference>
<dbReference type="OrthoDB" id="9762066at2"/>
<dbReference type="Proteomes" id="UP000598297">
    <property type="component" value="Unassembled WGS sequence"/>
</dbReference>
<feature type="region of interest" description="Disordered" evidence="3">
    <location>
        <begin position="201"/>
        <end position="227"/>
    </location>
</feature>
<feature type="domain" description="LamG-like jellyroll fold" evidence="4">
    <location>
        <begin position="114"/>
        <end position="247"/>
    </location>
</feature>
<comment type="caution">
    <text evidence="5">The sequence shown here is derived from an EMBL/GenBank/DDBJ whole genome shotgun (WGS) entry which is preliminary data.</text>
</comment>
<dbReference type="EMBL" id="JAAAHS010000076">
    <property type="protein sequence ID" value="NBE52305.1"/>
    <property type="molecule type" value="Genomic_DNA"/>
</dbReference>
<keyword evidence="6" id="KW-1185">Reference proteome</keyword>
<reference evidence="5" key="1">
    <citation type="submission" date="2020-01" db="EMBL/GenBank/DDBJ databases">
        <title>Whole-genome analyses of novel actinobacteria.</title>
        <authorList>
            <person name="Sahin N."/>
        </authorList>
    </citation>
    <scope>NUCLEOTIDE SEQUENCE</scope>
    <source>
        <strain evidence="5">YC537</strain>
    </source>
</reference>
<dbReference type="AlphaFoldDB" id="A0A964UVB2"/>
<name>A0A964UVB2_9ACTN</name>
<evidence type="ECO:0000259" key="4">
    <source>
        <dbReference type="SMART" id="SM00560"/>
    </source>
</evidence>
<dbReference type="SUPFAM" id="SSF49899">
    <property type="entry name" value="Concanavalin A-like lectins/glucanases"/>
    <property type="match status" value="1"/>
</dbReference>
<evidence type="ECO:0000256" key="2">
    <source>
        <dbReference type="ARBA" id="ARBA00023157"/>
    </source>
</evidence>
<feature type="region of interest" description="Disordered" evidence="3">
    <location>
        <begin position="31"/>
        <end position="55"/>
    </location>
</feature>
<evidence type="ECO:0000313" key="5">
    <source>
        <dbReference type="EMBL" id="NBE52305.1"/>
    </source>
</evidence>
<organism evidence="5 6">
    <name type="scientific">Streptomyces boluensis</name>
    <dbReference type="NCBI Taxonomy" id="1775135"/>
    <lineage>
        <taxon>Bacteria</taxon>
        <taxon>Bacillati</taxon>
        <taxon>Actinomycetota</taxon>
        <taxon>Actinomycetes</taxon>
        <taxon>Kitasatosporales</taxon>
        <taxon>Streptomycetaceae</taxon>
        <taxon>Streptomyces</taxon>
    </lineage>
</organism>
<gene>
    <name evidence="5" type="ORF">GUY60_12885</name>
</gene>
<keyword evidence="2" id="KW-1015">Disulfide bond</keyword>
<dbReference type="Pfam" id="PF13385">
    <property type="entry name" value="Laminin_G_3"/>
    <property type="match status" value="1"/>
</dbReference>
<accession>A0A964UVB2</accession>
<evidence type="ECO:0000256" key="1">
    <source>
        <dbReference type="ARBA" id="ARBA00022729"/>
    </source>
</evidence>
<dbReference type="InterPro" id="IPR013320">
    <property type="entry name" value="ConA-like_dom_sf"/>
</dbReference>
<dbReference type="Gene3D" id="2.60.120.200">
    <property type="match status" value="1"/>
</dbReference>
<keyword evidence="1" id="KW-0732">Signal</keyword>
<protein>
    <submittedName>
        <fullName evidence="5">LamG domain-containing protein</fullName>
    </submittedName>
</protein>